<feature type="domain" description="NADH-ubiquinone oxidoreductase 51kDa subunit iron-sulphur binding" evidence="6">
    <location>
        <begin position="308"/>
        <end position="353"/>
    </location>
</feature>
<name>A0A6J6W939_9ZZZZ</name>
<dbReference type="SUPFAM" id="SSF142984">
    <property type="entry name" value="Nqo1 middle domain-like"/>
    <property type="match status" value="1"/>
</dbReference>
<evidence type="ECO:0000259" key="6">
    <source>
        <dbReference type="SMART" id="SM00928"/>
    </source>
</evidence>
<dbReference type="Gene3D" id="1.20.1440.230">
    <property type="entry name" value="NADH-ubiquinone oxidoreductase 51kDa subunit, iron-sulphur binding domain"/>
    <property type="match status" value="1"/>
</dbReference>
<evidence type="ECO:0000256" key="3">
    <source>
        <dbReference type="ARBA" id="ARBA00022723"/>
    </source>
</evidence>
<organism evidence="7">
    <name type="scientific">freshwater metagenome</name>
    <dbReference type="NCBI Taxonomy" id="449393"/>
    <lineage>
        <taxon>unclassified sequences</taxon>
        <taxon>metagenomes</taxon>
        <taxon>ecological metagenomes</taxon>
    </lineage>
</organism>
<dbReference type="PANTHER" id="PTHR43578">
    <property type="entry name" value="NADH-QUINONE OXIDOREDUCTASE SUBUNIT F"/>
    <property type="match status" value="1"/>
</dbReference>
<dbReference type="Gene3D" id="3.40.50.11540">
    <property type="entry name" value="NADH-ubiquinone oxidoreductase 51kDa subunit"/>
    <property type="match status" value="1"/>
</dbReference>
<dbReference type="InterPro" id="IPR011538">
    <property type="entry name" value="Nuo51_FMN-bd"/>
</dbReference>
<dbReference type="Pfam" id="PF01512">
    <property type="entry name" value="Complex1_51K"/>
    <property type="match status" value="1"/>
</dbReference>
<evidence type="ECO:0000256" key="2">
    <source>
        <dbReference type="ARBA" id="ARBA00022485"/>
    </source>
</evidence>
<proteinExistence type="inferred from homology"/>
<accession>A0A6J6W939</accession>
<evidence type="ECO:0000256" key="5">
    <source>
        <dbReference type="ARBA" id="ARBA00023014"/>
    </source>
</evidence>
<dbReference type="GO" id="GO:0051539">
    <property type="term" value="F:4 iron, 4 sulfur cluster binding"/>
    <property type="evidence" value="ECO:0007669"/>
    <property type="project" value="UniProtKB-KW"/>
</dbReference>
<dbReference type="GO" id="GO:0046872">
    <property type="term" value="F:metal ion binding"/>
    <property type="evidence" value="ECO:0007669"/>
    <property type="project" value="UniProtKB-KW"/>
</dbReference>
<dbReference type="Pfam" id="PF10589">
    <property type="entry name" value="NADH_4Fe-4S"/>
    <property type="match status" value="1"/>
</dbReference>
<keyword evidence="4" id="KW-0408">Iron</keyword>
<dbReference type="SMART" id="SM00928">
    <property type="entry name" value="NADH_4Fe-4S"/>
    <property type="match status" value="1"/>
</dbReference>
<dbReference type="PANTHER" id="PTHR43578:SF3">
    <property type="entry name" value="NADH-QUINONE OXIDOREDUCTASE SUBUNIT F"/>
    <property type="match status" value="1"/>
</dbReference>
<dbReference type="EMBL" id="CAFAAB010000037">
    <property type="protein sequence ID" value="CAB4779994.1"/>
    <property type="molecule type" value="Genomic_DNA"/>
</dbReference>
<protein>
    <submittedName>
        <fullName evidence="7">Unannotated protein</fullName>
    </submittedName>
</protein>
<evidence type="ECO:0000313" key="7">
    <source>
        <dbReference type="EMBL" id="CAB4779994.1"/>
    </source>
</evidence>
<gene>
    <name evidence="7" type="ORF">UFOPK2958_00465</name>
</gene>
<evidence type="ECO:0000256" key="4">
    <source>
        <dbReference type="ARBA" id="ARBA00023004"/>
    </source>
</evidence>
<keyword evidence="5" id="KW-0411">Iron-sulfur</keyword>
<dbReference type="InterPro" id="IPR037225">
    <property type="entry name" value="Nuo51_FMN-bd_sf"/>
</dbReference>
<evidence type="ECO:0000256" key="1">
    <source>
        <dbReference type="ARBA" id="ARBA00007523"/>
    </source>
</evidence>
<sequence length="422" mass="45227">MTLELTTRRVLANHLDHPKNLTEHEDNFGAIGGLAISIAVLRESGITGRGGAAFPTAKKVEFLLQQRRATRYVVVNAMEGEPAAHKDRMLLATNPHLVLDGAMVLANLLNADSVIVCIAREHVKTIAQVKAAIAQRGAKRLQGPSFEVQSPPGRYVAGEESALVHWLNNNETLPQYRPTRPSILQIGRGGVLLDNAETHANIGLIARHGAEWFRSVGTATRPGTTVTSVTGNGKALVVEVPYGTPIRSILVGAGITYEPRALLLGGYGGTWLDGKHLDVGFDDDSLRPFGAGTGAGVIMALPHESCGVAECARIVDYMAKESARQCGPCAFGLPAMAEDLKALASGRNATQSLARLSSRSDVVEGRGACRHPDGVIRFVRTALNVFAEDFNHHAAGHPCQFAQSPRVSYIPHQSDVKDLEWE</sequence>
<keyword evidence="2" id="KW-0004">4Fe-4S</keyword>
<keyword evidence="3" id="KW-0479">Metal-binding</keyword>
<comment type="similarity">
    <text evidence="1">Belongs to the complex I 51 kDa subunit family.</text>
</comment>
<dbReference type="Gene3D" id="3.10.20.600">
    <property type="match status" value="1"/>
</dbReference>
<dbReference type="SUPFAM" id="SSF140490">
    <property type="entry name" value="Nqo1C-terminal domain-like"/>
    <property type="match status" value="1"/>
</dbReference>
<dbReference type="InterPro" id="IPR019575">
    <property type="entry name" value="Nuop51_4Fe4S-bd"/>
</dbReference>
<dbReference type="AlphaFoldDB" id="A0A6J6W939"/>
<dbReference type="InterPro" id="IPR037207">
    <property type="entry name" value="Nuop51_4Fe4S-bd_sf"/>
</dbReference>
<reference evidence="7" key="1">
    <citation type="submission" date="2020-05" db="EMBL/GenBank/DDBJ databases">
        <authorList>
            <person name="Chiriac C."/>
            <person name="Salcher M."/>
            <person name="Ghai R."/>
            <person name="Kavagutti S V."/>
        </authorList>
    </citation>
    <scope>NUCLEOTIDE SEQUENCE</scope>
</reference>
<dbReference type="SUPFAM" id="SSF142019">
    <property type="entry name" value="Nqo1 FMN-binding domain-like"/>
    <property type="match status" value="1"/>
</dbReference>